<dbReference type="CDD" id="cd00452">
    <property type="entry name" value="KDPG_aldolase"/>
    <property type="match status" value="1"/>
</dbReference>
<evidence type="ECO:0000256" key="1">
    <source>
        <dbReference type="ARBA" id="ARBA00004761"/>
    </source>
</evidence>
<dbReference type="STRING" id="104663.SAMN04488121_10549"/>
<dbReference type="InterPro" id="IPR000887">
    <property type="entry name" value="Aldlse_KDPG_KHG"/>
</dbReference>
<reference evidence="6 7" key="1">
    <citation type="submission" date="2016-10" db="EMBL/GenBank/DDBJ databases">
        <authorList>
            <person name="de Groot N.N."/>
        </authorList>
    </citation>
    <scope>NUCLEOTIDE SEQUENCE [LARGE SCALE GENOMIC DNA]</scope>
    <source>
        <strain evidence="6 7">DSM 527</strain>
    </source>
</reference>
<name>A0A1G7VB26_CHIFI</name>
<comment type="similarity">
    <text evidence="2">Belongs to the KHG/KDPG aldolase family.</text>
</comment>
<evidence type="ECO:0000256" key="4">
    <source>
        <dbReference type="ARBA" id="ARBA00023239"/>
    </source>
</evidence>
<dbReference type="InterPro" id="IPR013785">
    <property type="entry name" value="Aldolase_TIM"/>
</dbReference>
<dbReference type="PANTHER" id="PTHR30246">
    <property type="entry name" value="2-KETO-3-DEOXY-6-PHOSPHOGLUCONATE ALDOLASE"/>
    <property type="match status" value="1"/>
</dbReference>
<organism evidence="6 7">
    <name type="scientific">Chitinophaga filiformis</name>
    <name type="common">Myxococcus filiformis</name>
    <name type="synonym">Flexibacter filiformis</name>
    <dbReference type="NCBI Taxonomy" id="104663"/>
    <lineage>
        <taxon>Bacteria</taxon>
        <taxon>Pseudomonadati</taxon>
        <taxon>Bacteroidota</taxon>
        <taxon>Chitinophagia</taxon>
        <taxon>Chitinophagales</taxon>
        <taxon>Chitinophagaceae</taxon>
        <taxon>Chitinophaga</taxon>
    </lineage>
</organism>
<dbReference type="AlphaFoldDB" id="A0A1G7VB26"/>
<evidence type="ECO:0000313" key="7">
    <source>
        <dbReference type="Proteomes" id="UP000199045"/>
    </source>
</evidence>
<gene>
    <name evidence="6" type="ORF">SAMN04488121_10549</name>
</gene>
<dbReference type="PANTHER" id="PTHR30246:SF1">
    <property type="entry name" value="2-DEHYDRO-3-DEOXY-6-PHOSPHOGALACTONATE ALDOLASE-RELATED"/>
    <property type="match status" value="1"/>
</dbReference>
<dbReference type="Proteomes" id="UP000199045">
    <property type="component" value="Unassembled WGS sequence"/>
</dbReference>
<keyword evidence="5" id="KW-0119">Carbohydrate metabolism</keyword>
<dbReference type="EMBL" id="FNBN01000005">
    <property type="protein sequence ID" value="SDG57022.1"/>
    <property type="molecule type" value="Genomic_DNA"/>
</dbReference>
<dbReference type="GO" id="GO:0016829">
    <property type="term" value="F:lyase activity"/>
    <property type="evidence" value="ECO:0007669"/>
    <property type="project" value="UniProtKB-KW"/>
</dbReference>
<comment type="subunit">
    <text evidence="3">Homotrimer.</text>
</comment>
<dbReference type="RefSeq" id="WP_089834721.1">
    <property type="nucleotide sequence ID" value="NZ_FNBN01000005.1"/>
</dbReference>
<dbReference type="SUPFAM" id="SSF51569">
    <property type="entry name" value="Aldolase"/>
    <property type="match status" value="1"/>
</dbReference>
<accession>A0A1G7VB26</accession>
<dbReference type="Gene3D" id="3.20.20.70">
    <property type="entry name" value="Aldolase class I"/>
    <property type="match status" value="1"/>
</dbReference>
<evidence type="ECO:0000313" key="6">
    <source>
        <dbReference type="EMBL" id="SDG57022.1"/>
    </source>
</evidence>
<protein>
    <submittedName>
        <fullName evidence="6">2-dehydro-3-deoxyphosphogluconate aldolase / (4S)-4-hydroxy-2-oxoglutarate aldolase</fullName>
    </submittedName>
</protein>
<keyword evidence="4" id="KW-0456">Lyase</keyword>
<dbReference type="OrthoDB" id="9802667at2"/>
<evidence type="ECO:0000256" key="3">
    <source>
        <dbReference type="ARBA" id="ARBA00011233"/>
    </source>
</evidence>
<sequence>MAAPAAEIIAAFERSKVIPVFYHDDAAVCIEVLQACYDAGLRVFEFTNRGEGARRNFAAMQEKKKAAMPDMYLGIGTIKNGEDVKVFADMGADFIVSPIIDAAVADSCRKENITWIPGCMTPSEIAVAERYEAPLTKLFPGNVLGPGFVKAIKPLFPKMKFMPTGGVEPTKESVKSWLDAGVVCVGMGSNLLNKELIDKKDWAALRTQMSGLVELVKSISK</sequence>
<dbReference type="Pfam" id="PF01081">
    <property type="entry name" value="Aldolase"/>
    <property type="match status" value="1"/>
</dbReference>
<evidence type="ECO:0000256" key="2">
    <source>
        <dbReference type="ARBA" id="ARBA00006906"/>
    </source>
</evidence>
<comment type="pathway">
    <text evidence="1">Carbohydrate acid metabolism.</text>
</comment>
<proteinExistence type="inferred from homology"/>
<evidence type="ECO:0000256" key="5">
    <source>
        <dbReference type="ARBA" id="ARBA00023277"/>
    </source>
</evidence>